<dbReference type="AlphaFoldDB" id="A0A0A9CHS7"/>
<sequence>MFQIMFQLSDLLKPEYQYKFALLL</sequence>
<organism evidence="1">
    <name type="scientific">Arundo donax</name>
    <name type="common">Giant reed</name>
    <name type="synonym">Donax arundinaceus</name>
    <dbReference type="NCBI Taxonomy" id="35708"/>
    <lineage>
        <taxon>Eukaryota</taxon>
        <taxon>Viridiplantae</taxon>
        <taxon>Streptophyta</taxon>
        <taxon>Embryophyta</taxon>
        <taxon>Tracheophyta</taxon>
        <taxon>Spermatophyta</taxon>
        <taxon>Magnoliopsida</taxon>
        <taxon>Liliopsida</taxon>
        <taxon>Poales</taxon>
        <taxon>Poaceae</taxon>
        <taxon>PACMAD clade</taxon>
        <taxon>Arundinoideae</taxon>
        <taxon>Arundineae</taxon>
        <taxon>Arundo</taxon>
    </lineage>
</organism>
<reference evidence="1" key="2">
    <citation type="journal article" date="2015" name="Data Brief">
        <title>Shoot transcriptome of the giant reed, Arundo donax.</title>
        <authorList>
            <person name="Barrero R.A."/>
            <person name="Guerrero F.D."/>
            <person name="Moolhuijzen P."/>
            <person name="Goolsby J.A."/>
            <person name="Tidwell J."/>
            <person name="Bellgard S.E."/>
            <person name="Bellgard M.I."/>
        </authorList>
    </citation>
    <scope>NUCLEOTIDE SEQUENCE</scope>
    <source>
        <tissue evidence="1">Shoot tissue taken approximately 20 cm above the soil surface</tissue>
    </source>
</reference>
<evidence type="ECO:0000313" key="1">
    <source>
        <dbReference type="EMBL" id="JAD72950.1"/>
    </source>
</evidence>
<dbReference type="EMBL" id="GBRH01224945">
    <property type="protein sequence ID" value="JAD72950.1"/>
    <property type="molecule type" value="Transcribed_RNA"/>
</dbReference>
<reference evidence="1" key="1">
    <citation type="submission" date="2014-09" db="EMBL/GenBank/DDBJ databases">
        <authorList>
            <person name="Magalhaes I.L.F."/>
            <person name="Oliveira U."/>
            <person name="Santos F.R."/>
            <person name="Vidigal T.H.D.A."/>
            <person name="Brescovit A.D."/>
            <person name="Santos A.J."/>
        </authorList>
    </citation>
    <scope>NUCLEOTIDE SEQUENCE</scope>
    <source>
        <tissue evidence="1">Shoot tissue taken approximately 20 cm above the soil surface</tissue>
    </source>
</reference>
<proteinExistence type="predicted"/>
<protein>
    <submittedName>
        <fullName evidence="1">Uncharacterized protein</fullName>
    </submittedName>
</protein>
<name>A0A0A9CHS7_ARUDO</name>
<accession>A0A0A9CHS7</accession>